<dbReference type="Proteomes" id="UP001592582">
    <property type="component" value="Unassembled WGS sequence"/>
</dbReference>
<keyword evidence="2" id="KW-1185">Reference proteome</keyword>
<organism evidence="1 2">
    <name type="scientific">Streptacidiphilus alkalitolerans</name>
    <dbReference type="NCBI Taxonomy" id="3342712"/>
    <lineage>
        <taxon>Bacteria</taxon>
        <taxon>Bacillati</taxon>
        <taxon>Actinomycetota</taxon>
        <taxon>Actinomycetes</taxon>
        <taxon>Kitasatosporales</taxon>
        <taxon>Streptomycetaceae</taxon>
        <taxon>Streptacidiphilus</taxon>
    </lineage>
</organism>
<evidence type="ECO:0000313" key="1">
    <source>
        <dbReference type="EMBL" id="MFC1411215.1"/>
    </source>
</evidence>
<dbReference type="EMBL" id="JBHEZX010000007">
    <property type="protein sequence ID" value="MFC1411215.1"/>
    <property type="molecule type" value="Genomic_DNA"/>
</dbReference>
<protein>
    <submittedName>
        <fullName evidence="1">DUF4232 domain-containing protein</fullName>
    </submittedName>
</protein>
<dbReference type="InterPro" id="IPR025326">
    <property type="entry name" value="DUF4232"/>
</dbReference>
<name>A0ABV6VBW9_9ACTN</name>
<comment type="caution">
    <text evidence="1">The sequence shown here is derived from an EMBL/GenBank/DDBJ whole genome shotgun (WGS) entry which is preliminary data.</text>
</comment>
<reference evidence="1 2" key="1">
    <citation type="submission" date="2024-09" db="EMBL/GenBank/DDBJ databases">
        <authorList>
            <person name="Lee S.D."/>
        </authorList>
    </citation>
    <scope>NUCLEOTIDE SEQUENCE [LARGE SCALE GENOMIC DNA]</scope>
    <source>
        <strain evidence="1 2">N1-1</strain>
    </source>
</reference>
<dbReference type="Pfam" id="PF14016">
    <property type="entry name" value="DUF4232"/>
    <property type="match status" value="1"/>
</dbReference>
<sequence>MTGPTDDEEPGGGPPDPLDALLRPVIQFLPVPEGSFERIRRTAARRRRAKAAAGGGLVAVLVAGSLLLGGAFTAPGPTVVVTPPVASSGLTPSPSEPGRTAPPSPSTPVPSSSVSGGAGGSRPTGTGGAAGSAAPGGPSATSTSGAVAATPMCATSQLTAKLGGGDAGAGNVYRYLVLTNHSGTTCHVTGFPGLSLLSADGTQIGAPATEQSIAHAPVVLRPGESASDTVHTANRQTSSSTECLPSSAELRIYPPGNRDPLVFPGQVTNCDNLFSVTPFTAGSTGNPPS</sequence>
<evidence type="ECO:0000313" key="2">
    <source>
        <dbReference type="Proteomes" id="UP001592582"/>
    </source>
</evidence>
<proteinExistence type="predicted"/>
<accession>A0ABV6VBW9</accession>
<gene>
    <name evidence="1" type="ORF">ACEZDG_18290</name>
</gene>